<protein>
    <recommendedName>
        <fullName evidence="3">GS catalytic domain-containing protein</fullName>
    </recommendedName>
</protein>
<dbReference type="EMBL" id="JAVRRA010011671">
    <property type="protein sequence ID" value="KAK5239954.1"/>
    <property type="molecule type" value="Genomic_DNA"/>
</dbReference>
<feature type="chain" id="PRO_5046575779" description="GS catalytic domain-containing protein" evidence="2">
    <location>
        <begin position="22"/>
        <end position="103"/>
    </location>
</feature>
<organism evidence="4 5">
    <name type="scientific">Cryomyces antarcticus</name>
    <dbReference type="NCBI Taxonomy" id="329879"/>
    <lineage>
        <taxon>Eukaryota</taxon>
        <taxon>Fungi</taxon>
        <taxon>Dikarya</taxon>
        <taxon>Ascomycota</taxon>
        <taxon>Pezizomycotina</taxon>
        <taxon>Dothideomycetes</taxon>
        <taxon>Dothideomycetes incertae sedis</taxon>
        <taxon>Cryomyces</taxon>
    </lineage>
</organism>
<dbReference type="InterPro" id="IPR014746">
    <property type="entry name" value="Gln_synth/guanido_kin_cat_dom"/>
</dbReference>
<proteinExistence type="inferred from homology"/>
<keyword evidence="2" id="KW-0732">Signal</keyword>
<evidence type="ECO:0000256" key="1">
    <source>
        <dbReference type="RuleBase" id="RU000384"/>
    </source>
</evidence>
<dbReference type="InterPro" id="IPR008146">
    <property type="entry name" value="Gln_synth_cat_dom"/>
</dbReference>
<keyword evidence="5" id="KW-1185">Reference proteome</keyword>
<feature type="signal peptide" evidence="2">
    <location>
        <begin position="1"/>
        <end position="21"/>
    </location>
</feature>
<evidence type="ECO:0000313" key="4">
    <source>
        <dbReference type="EMBL" id="KAK5239954.1"/>
    </source>
</evidence>
<feature type="non-terminal residue" evidence="4">
    <location>
        <position position="103"/>
    </location>
</feature>
<evidence type="ECO:0000313" key="5">
    <source>
        <dbReference type="Proteomes" id="UP001357485"/>
    </source>
</evidence>
<comment type="similarity">
    <text evidence="1">Belongs to the glutamine synthetase family.</text>
</comment>
<sequence>MYLAVAALVGAGLLGLREGSGAGTGAGVEVKDCLENPSRLTPEQREELGITRRLPPDIHTSLDALEHDGALAEVLGAGLVSDYVAMKRAEQTMLGGMGEEERR</sequence>
<evidence type="ECO:0000259" key="3">
    <source>
        <dbReference type="Pfam" id="PF00120"/>
    </source>
</evidence>
<name>A0ABR0LSE2_9PEZI</name>
<comment type="caution">
    <text evidence="4">The sequence shown here is derived from an EMBL/GenBank/DDBJ whole genome shotgun (WGS) entry which is preliminary data.</text>
</comment>
<reference evidence="4 5" key="1">
    <citation type="submission" date="2023-08" db="EMBL/GenBank/DDBJ databases">
        <title>Black Yeasts Isolated from many extreme environments.</title>
        <authorList>
            <person name="Coleine C."/>
            <person name="Stajich J.E."/>
            <person name="Selbmann L."/>
        </authorList>
    </citation>
    <scope>NUCLEOTIDE SEQUENCE [LARGE SCALE GENOMIC DNA]</scope>
    <source>
        <strain evidence="4 5">CCFEE 536</strain>
    </source>
</reference>
<dbReference type="SUPFAM" id="SSF55931">
    <property type="entry name" value="Glutamine synthetase/guanido kinase"/>
    <property type="match status" value="1"/>
</dbReference>
<dbReference type="Proteomes" id="UP001357485">
    <property type="component" value="Unassembled WGS sequence"/>
</dbReference>
<dbReference type="Gene3D" id="3.30.590.10">
    <property type="entry name" value="Glutamine synthetase/guanido kinase, catalytic domain"/>
    <property type="match status" value="1"/>
</dbReference>
<evidence type="ECO:0000256" key="2">
    <source>
        <dbReference type="SAM" id="SignalP"/>
    </source>
</evidence>
<gene>
    <name evidence="4" type="ORF">LTR16_011301</name>
</gene>
<dbReference type="Pfam" id="PF00120">
    <property type="entry name" value="Gln-synt_C"/>
    <property type="match status" value="1"/>
</dbReference>
<feature type="domain" description="GS catalytic" evidence="3">
    <location>
        <begin position="2"/>
        <end position="92"/>
    </location>
</feature>
<accession>A0ABR0LSE2</accession>